<protein>
    <submittedName>
        <fullName evidence="1">Esterase YqiA</fullName>
    </submittedName>
</protein>
<gene>
    <name evidence="1" type="ORF">A1019T_02051</name>
</gene>
<dbReference type="AlphaFoldDB" id="A0A1R4EHY6"/>
<dbReference type="InterPro" id="IPR008886">
    <property type="entry name" value="UPF0227/Esterase_YqiA"/>
</dbReference>
<dbReference type="Gene3D" id="3.40.50.1820">
    <property type="entry name" value="alpha/beta hydrolase"/>
    <property type="match status" value="1"/>
</dbReference>
<reference evidence="2" key="1">
    <citation type="submission" date="2017-02" db="EMBL/GenBank/DDBJ databases">
        <authorList>
            <person name="Mornico D."/>
        </authorList>
    </citation>
    <scope>NUCLEOTIDE SEQUENCE [LARGE SCALE GENOMIC DNA]</scope>
</reference>
<dbReference type="InterPro" id="IPR029058">
    <property type="entry name" value="AB_hydrolase_fold"/>
</dbReference>
<dbReference type="EMBL" id="FUGD01000122">
    <property type="protein sequence ID" value="SJM38063.1"/>
    <property type="molecule type" value="Genomic_DNA"/>
</dbReference>
<dbReference type="SUPFAM" id="SSF53474">
    <property type="entry name" value="alpha/beta-Hydrolases"/>
    <property type="match status" value="1"/>
</dbReference>
<sequence length="208" mass="23041">MRIIYIHGLDSTANSVKGVLLQKYCNTHHAGIEVIRPDLNESPDKVFARLCELVQQAKEADDKVVVMGSSLGGYFASLVSNETSCPTVLLNPSTKPHISLQRFVDDQVIDSIACDDGADTVIYQTTGGWAMTLKDLDWFSAHKLQQITHPEKLFVVIKQGDELLDPKVAADFYQSQAVEVALQAGGDHRMTDFERQLPMIMEHLLSLA</sequence>
<accession>A0A1R4EHY6</accession>
<dbReference type="PANTHER" id="PTHR35602:SF3">
    <property type="entry name" value="ESTERASE YQIA"/>
    <property type="match status" value="1"/>
</dbReference>
<evidence type="ECO:0000313" key="1">
    <source>
        <dbReference type="EMBL" id="SJM38063.1"/>
    </source>
</evidence>
<name>A0A1R4EHY6_9GAMM</name>
<dbReference type="PANTHER" id="PTHR35602">
    <property type="entry name" value="ESTERASE YQIA-RELATED"/>
    <property type="match status" value="1"/>
</dbReference>
<dbReference type="STRING" id="1945520.A1019T_02051"/>
<organism evidence="1 2">
    <name type="scientific">Psychrobacter pasteurii</name>
    <dbReference type="NCBI Taxonomy" id="1945520"/>
    <lineage>
        <taxon>Bacteria</taxon>
        <taxon>Pseudomonadati</taxon>
        <taxon>Pseudomonadota</taxon>
        <taxon>Gammaproteobacteria</taxon>
        <taxon>Moraxellales</taxon>
        <taxon>Moraxellaceae</taxon>
        <taxon>Psychrobacter</taxon>
    </lineage>
</organism>
<dbReference type="RefSeq" id="WP_077449430.1">
    <property type="nucleotide sequence ID" value="NZ_FUGD01000122.1"/>
</dbReference>
<evidence type="ECO:0000313" key="2">
    <source>
        <dbReference type="Proteomes" id="UP000188169"/>
    </source>
</evidence>
<dbReference type="Pfam" id="PF05728">
    <property type="entry name" value="UPF0227"/>
    <property type="match status" value="1"/>
</dbReference>
<proteinExistence type="predicted"/>
<dbReference type="Proteomes" id="UP000188169">
    <property type="component" value="Unassembled WGS sequence"/>
</dbReference>
<dbReference type="OrthoDB" id="9814831at2"/>
<keyword evidence="2" id="KW-1185">Reference proteome</keyword>